<name>A0AAE0VG47_9BIVA</name>
<dbReference type="PANTHER" id="PTHR48073">
    <property type="entry name" value="O-SUCCINYLBENZOATE SYNTHASE-RELATED"/>
    <property type="match status" value="1"/>
</dbReference>
<dbReference type="Pfam" id="PF00582">
    <property type="entry name" value="Usp"/>
    <property type="match status" value="1"/>
</dbReference>
<evidence type="ECO:0000256" key="1">
    <source>
        <dbReference type="ARBA" id="ARBA00022723"/>
    </source>
</evidence>
<dbReference type="GO" id="GO:0046872">
    <property type="term" value="F:metal ion binding"/>
    <property type="evidence" value="ECO:0007669"/>
    <property type="project" value="UniProtKB-KW"/>
</dbReference>
<dbReference type="SFLD" id="SFLDG00180">
    <property type="entry name" value="muconate_cycloisomerase"/>
    <property type="match status" value="1"/>
</dbReference>
<dbReference type="Gene3D" id="3.40.50.620">
    <property type="entry name" value="HUPs"/>
    <property type="match status" value="1"/>
</dbReference>
<keyword evidence="2" id="KW-0812">Transmembrane</keyword>
<dbReference type="SUPFAM" id="SSF52402">
    <property type="entry name" value="Adenine nucleotide alpha hydrolases-like"/>
    <property type="match status" value="1"/>
</dbReference>
<dbReference type="CDD" id="cd00293">
    <property type="entry name" value="USP-like"/>
    <property type="match status" value="1"/>
</dbReference>
<dbReference type="InterPro" id="IPR029017">
    <property type="entry name" value="Enolase-like_N"/>
</dbReference>
<dbReference type="InterPro" id="IPR014729">
    <property type="entry name" value="Rossmann-like_a/b/a_fold"/>
</dbReference>
<sequence length="735" mass="82170">MGKFRISRLNTVISWGITILIIILNYKVVYDFLTDLINTSSSPVIITLLTLPPVVISLLFLFYAAAEPVFEKFYSKEISSPHPQASVFKIEHPAPFRKIGIGIDFGRTDISAINHALRIGTPETQYILIHVVESAAARALPLFAAGKEAETDMQELQKYADDMRQRGINAECSLKFGDVSEAFVKTAQENGIELLVMASHNKGTLHRLFRGTVISEIARKVNIPTMALHASLIKYPLIFKIPAGTSRGTLRQKTSYFIRVWESDGRFGIGECSLLPGLSIESESTAEKILTDICRRPEYYRERINDELSEYPSVRFGFETAIKDLQTGGAGCLFPSAFTDGADSIDINALVWMGDTDTMQKEAESKLNAGCRCIKLKIGVLEFEAECRLIEFIRSHPLGKTVDIRLDANGAFRPEELSEKLDSLARFHIHSIEQPLPKGLSQCIPAKRPIPIALDEEIIGIRSVDEKKRLLDRIYPDFLVLKPGLLGGFAACREWINLCETYGIGWWITSALESNIGLSAIAQWAYTLFPKIPQGLGTGSLFINNIPAQTETVPEHRLFFRPHISRDFSSVGWLINRHSPKNEHREEFHKTRVTFFPGYAENPCITANAEKLSESPDVPLYIKEFDRMTRQWHNTEDYIEISTSGSTGIPKSVGILKKYITYSAQSTLDFLSVRRGAHFLLCLPPQFIGGMMVYVRAALCRGSLTVCPPNLIADSALPGYYDVVSVTPYLLMKTA</sequence>
<dbReference type="AlphaFoldDB" id="A0AAE0VG47"/>
<dbReference type="InterPro" id="IPR042099">
    <property type="entry name" value="ANL_N_sf"/>
</dbReference>
<dbReference type="InterPro" id="IPR006016">
    <property type="entry name" value="UspA"/>
</dbReference>
<reference evidence="4" key="3">
    <citation type="submission" date="2023-05" db="EMBL/GenBank/DDBJ databases">
        <authorList>
            <person name="Smith C.H."/>
        </authorList>
    </citation>
    <scope>NUCLEOTIDE SEQUENCE</scope>
    <source>
        <strain evidence="4">CHS0354</strain>
        <tissue evidence="4">Mantle</tissue>
    </source>
</reference>
<feature type="domain" description="Mandelate racemase/muconate lactonizing enzyme C-terminal" evidence="3">
    <location>
        <begin position="356"/>
        <end position="453"/>
    </location>
</feature>
<dbReference type="InterPro" id="IPR036849">
    <property type="entry name" value="Enolase-like_C_sf"/>
</dbReference>
<dbReference type="Gene3D" id="3.20.20.120">
    <property type="entry name" value="Enolase-like C-terminal domain"/>
    <property type="match status" value="1"/>
</dbReference>
<dbReference type="Proteomes" id="UP001195483">
    <property type="component" value="Unassembled WGS sequence"/>
</dbReference>
<dbReference type="SUPFAM" id="SSF56801">
    <property type="entry name" value="Acetyl-CoA synthetase-like"/>
    <property type="match status" value="1"/>
</dbReference>
<dbReference type="SUPFAM" id="SSF51604">
    <property type="entry name" value="Enolase C-terminal domain-like"/>
    <property type="match status" value="1"/>
</dbReference>
<evidence type="ECO:0000313" key="4">
    <source>
        <dbReference type="EMBL" id="KAK3575777.1"/>
    </source>
</evidence>
<dbReference type="SMART" id="SM00922">
    <property type="entry name" value="MR_MLE"/>
    <property type="match status" value="1"/>
</dbReference>
<reference evidence="4" key="2">
    <citation type="journal article" date="2021" name="Genome Biol. Evol.">
        <title>Developing a high-quality reference genome for a parasitic bivalve with doubly uniparental inheritance (Bivalvia: Unionida).</title>
        <authorList>
            <person name="Smith C.H."/>
        </authorList>
    </citation>
    <scope>NUCLEOTIDE SEQUENCE</scope>
    <source>
        <strain evidence="4">CHS0354</strain>
        <tissue evidence="4">Mantle</tissue>
    </source>
</reference>
<dbReference type="InterPro" id="IPR018110">
    <property type="entry name" value="Mandel_Rmase/mucon_lact_enz_CS"/>
</dbReference>
<comment type="caution">
    <text evidence="4">The sequence shown here is derived from an EMBL/GenBank/DDBJ whole genome shotgun (WGS) entry which is preliminary data.</text>
</comment>
<gene>
    <name evidence="4" type="ORF">CHS0354_030109</name>
</gene>
<proteinExistence type="predicted"/>
<protein>
    <recommendedName>
        <fullName evidence="3">Mandelate racemase/muconate lactonizing enzyme C-terminal domain-containing protein</fullName>
    </recommendedName>
</protein>
<evidence type="ECO:0000259" key="3">
    <source>
        <dbReference type="SMART" id="SM00922"/>
    </source>
</evidence>
<accession>A0AAE0VG47</accession>
<evidence type="ECO:0000256" key="2">
    <source>
        <dbReference type="SAM" id="Phobius"/>
    </source>
</evidence>
<dbReference type="GO" id="GO:0003824">
    <property type="term" value="F:catalytic activity"/>
    <property type="evidence" value="ECO:0007669"/>
    <property type="project" value="UniProtKB-ARBA"/>
</dbReference>
<organism evidence="4 5">
    <name type="scientific">Potamilus streckersoni</name>
    <dbReference type="NCBI Taxonomy" id="2493646"/>
    <lineage>
        <taxon>Eukaryota</taxon>
        <taxon>Metazoa</taxon>
        <taxon>Spiralia</taxon>
        <taxon>Lophotrochozoa</taxon>
        <taxon>Mollusca</taxon>
        <taxon>Bivalvia</taxon>
        <taxon>Autobranchia</taxon>
        <taxon>Heteroconchia</taxon>
        <taxon>Palaeoheterodonta</taxon>
        <taxon>Unionida</taxon>
        <taxon>Unionoidea</taxon>
        <taxon>Unionidae</taxon>
        <taxon>Ambleminae</taxon>
        <taxon>Lampsilini</taxon>
        <taxon>Potamilus</taxon>
    </lineage>
</organism>
<keyword evidence="5" id="KW-1185">Reference proteome</keyword>
<dbReference type="Pfam" id="PF13378">
    <property type="entry name" value="MR_MLE_C"/>
    <property type="match status" value="1"/>
</dbReference>
<dbReference type="InterPro" id="IPR029065">
    <property type="entry name" value="Enolase_C-like"/>
</dbReference>
<evidence type="ECO:0000313" key="5">
    <source>
        <dbReference type="Proteomes" id="UP001195483"/>
    </source>
</evidence>
<keyword evidence="1" id="KW-0479">Metal-binding</keyword>
<reference evidence="4" key="1">
    <citation type="journal article" date="2021" name="Genome Biol. Evol.">
        <title>A High-Quality Reference Genome for a Parasitic Bivalve with Doubly Uniparental Inheritance (Bivalvia: Unionida).</title>
        <authorList>
            <person name="Smith C.H."/>
        </authorList>
    </citation>
    <scope>NUCLEOTIDE SEQUENCE</scope>
    <source>
        <strain evidence="4">CHS0354</strain>
    </source>
</reference>
<keyword evidence="2" id="KW-0472">Membrane</keyword>
<feature type="transmembrane region" description="Helical" evidence="2">
    <location>
        <begin position="45"/>
        <end position="66"/>
    </location>
</feature>
<dbReference type="CDD" id="cd03320">
    <property type="entry name" value="OSBS"/>
    <property type="match status" value="1"/>
</dbReference>
<feature type="transmembrane region" description="Helical" evidence="2">
    <location>
        <begin position="12"/>
        <end position="33"/>
    </location>
</feature>
<dbReference type="EMBL" id="JAEAOA010001795">
    <property type="protein sequence ID" value="KAK3575777.1"/>
    <property type="molecule type" value="Genomic_DNA"/>
</dbReference>
<dbReference type="SFLD" id="SFLDF00009">
    <property type="entry name" value="o-succinylbenzoate_synthase"/>
    <property type="match status" value="1"/>
</dbReference>
<keyword evidence="2" id="KW-1133">Transmembrane helix</keyword>
<dbReference type="PANTHER" id="PTHR48073:SF2">
    <property type="entry name" value="O-SUCCINYLBENZOATE SYNTHASE"/>
    <property type="match status" value="1"/>
</dbReference>
<dbReference type="GO" id="GO:0009063">
    <property type="term" value="P:amino acid catabolic process"/>
    <property type="evidence" value="ECO:0007669"/>
    <property type="project" value="InterPro"/>
</dbReference>
<dbReference type="Gene3D" id="3.40.50.12780">
    <property type="entry name" value="N-terminal domain of ligase-like"/>
    <property type="match status" value="1"/>
</dbReference>
<dbReference type="InterPro" id="IPR013342">
    <property type="entry name" value="Mandelate_racemase_C"/>
</dbReference>
<dbReference type="Gene3D" id="3.30.390.10">
    <property type="entry name" value="Enolase-like, N-terminal domain"/>
    <property type="match status" value="1"/>
</dbReference>
<dbReference type="PROSITE" id="PS00909">
    <property type="entry name" value="MR_MLE_2"/>
    <property type="match status" value="1"/>
</dbReference>
<dbReference type="SUPFAM" id="SSF54826">
    <property type="entry name" value="Enolase N-terminal domain-like"/>
    <property type="match status" value="1"/>
</dbReference>
<dbReference type="SFLD" id="SFLDS00001">
    <property type="entry name" value="Enolase"/>
    <property type="match status" value="1"/>
</dbReference>